<dbReference type="HOGENOM" id="CLU_033860_2_0_1"/>
<evidence type="ECO:0000256" key="2">
    <source>
        <dbReference type="ARBA" id="ARBA00022942"/>
    </source>
</evidence>
<dbReference type="FunFam" id="1.10.10.10:FF:000070">
    <property type="entry name" value="26S proteasome non-ATPase regulatory subunit 12"/>
    <property type="match status" value="1"/>
</dbReference>
<dbReference type="GO" id="GO:0008541">
    <property type="term" value="C:proteasome regulatory particle, lid subcomplex"/>
    <property type="evidence" value="ECO:0007669"/>
    <property type="project" value="TreeGrafter"/>
</dbReference>
<gene>
    <name evidence="4" type="primary">RPN5</name>
    <name evidence="4" type="ORF">PHATRDRAFT_24865</name>
</gene>
<dbReference type="InterPro" id="IPR000717">
    <property type="entry name" value="PCI_dom"/>
</dbReference>
<dbReference type="Proteomes" id="UP000000759">
    <property type="component" value="Chromosome 1"/>
</dbReference>
<dbReference type="InParanoid" id="B7FQA9"/>
<keyword evidence="5" id="KW-1185">Reference proteome</keyword>
<dbReference type="Pfam" id="PF22241">
    <property type="entry name" value="PSMD12-CSN4_N"/>
    <property type="match status" value="1"/>
</dbReference>
<dbReference type="Pfam" id="PF18098">
    <property type="entry name" value="RPN5_C"/>
    <property type="match status" value="1"/>
</dbReference>
<dbReference type="InterPro" id="IPR040134">
    <property type="entry name" value="PSMD12/CSN4"/>
</dbReference>
<evidence type="ECO:0000313" key="4">
    <source>
        <dbReference type="EMBL" id="EEC51308.1"/>
    </source>
</evidence>
<dbReference type="GO" id="GO:0005737">
    <property type="term" value="C:cytoplasm"/>
    <property type="evidence" value="ECO:0007669"/>
    <property type="project" value="TreeGrafter"/>
</dbReference>
<dbReference type="PANTHER" id="PTHR10855:SF1">
    <property type="entry name" value="26S PROTEASOME NON-ATPASE REGULATORY SUBUNIT 12"/>
    <property type="match status" value="1"/>
</dbReference>
<reference evidence="4 5" key="1">
    <citation type="journal article" date="2008" name="Nature">
        <title>The Phaeodactylum genome reveals the evolutionary history of diatom genomes.</title>
        <authorList>
            <person name="Bowler C."/>
            <person name="Allen A.E."/>
            <person name="Badger J.H."/>
            <person name="Grimwood J."/>
            <person name="Jabbari K."/>
            <person name="Kuo A."/>
            <person name="Maheswari U."/>
            <person name="Martens C."/>
            <person name="Maumus F."/>
            <person name="Otillar R.P."/>
            <person name="Rayko E."/>
            <person name="Salamov A."/>
            <person name="Vandepoele K."/>
            <person name="Beszteri B."/>
            <person name="Gruber A."/>
            <person name="Heijde M."/>
            <person name="Katinka M."/>
            <person name="Mock T."/>
            <person name="Valentin K."/>
            <person name="Verret F."/>
            <person name="Berges J.A."/>
            <person name="Brownlee C."/>
            <person name="Cadoret J.P."/>
            <person name="Chiovitti A."/>
            <person name="Choi C.J."/>
            <person name="Coesel S."/>
            <person name="De Martino A."/>
            <person name="Detter J.C."/>
            <person name="Durkin C."/>
            <person name="Falciatore A."/>
            <person name="Fournet J."/>
            <person name="Haruta M."/>
            <person name="Huysman M.J."/>
            <person name="Jenkins B.D."/>
            <person name="Jiroutova K."/>
            <person name="Jorgensen R.E."/>
            <person name="Joubert Y."/>
            <person name="Kaplan A."/>
            <person name="Kroger N."/>
            <person name="Kroth P.G."/>
            <person name="La Roche J."/>
            <person name="Lindquist E."/>
            <person name="Lommer M."/>
            <person name="Martin-Jezequel V."/>
            <person name="Lopez P.J."/>
            <person name="Lucas S."/>
            <person name="Mangogna M."/>
            <person name="McGinnis K."/>
            <person name="Medlin L.K."/>
            <person name="Montsant A."/>
            <person name="Oudot-Le Secq M.P."/>
            <person name="Napoli C."/>
            <person name="Obornik M."/>
            <person name="Parker M.S."/>
            <person name="Petit J.L."/>
            <person name="Porcel B.M."/>
            <person name="Poulsen N."/>
            <person name="Robison M."/>
            <person name="Rychlewski L."/>
            <person name="Rynearson T.A."/>
            <person name="Schmutz J."/>
            <person name="Shapiro H."/>
            <person name="Siaut M."/>
            <person name="Stanley M."/>
            <person name="Sussman M.R."/>
            <person name="Taylor A.R."/>
            <person name="Vardi A."/>
            <person name="von Dassow P."/>
            <person name="Vyverman W."/>
            <person name="Willis A."/>
            <person name="Wyrwicz L.S."/>
            <person name="Rokhsar D.S."/>
            <person name="Weissenbach J."/>
            <person name="Armbrust E.V."/>
            <person name="Green B.R."/>
            <person name="Van de Peer Y."/>
            <person name="Grigoriev I.V."/>
        </authorList>
    </citation>
    <scope>NUCLEOTIDE SEQUENCE [LARGE SCALE GENOMIC DNA]</scope>
    <source>
        <strain evidence="4 5">CCAP 1055/1</strain>
    </source>
</reference>
<name>B7FQA9_PHATC</name>
<dbReference type="Gene3D" id="1.10.10.10">
    <property type="entry name" value="Winged helix-like DNA-binding domain superfamily/Winged helix DNA-binding domain"/>
    <property type="match status" value="1"/>
</dbReference>
<dbReference type="PANTHER" id="PTHR10855">
    <property type="entry name" value="26S PROTEASOME NON-ATPASE REGULATORY SUBUNIT 12/COP9 SIGNALOSOME COMPLEX SUBUNIT 4"/>
    <property type="match status" value="1"/>
</dbReference>
<dbReference type="InterPro" id="IPR036390">
    <property type="entry name" value="WH_DNA-bd_sf"/>
</dbReference>
<dbReference type="KEGG" id="pti:PHATRDRAFT_24865"/>
<dbReference type="GO" id="GO:0005634">
    <property type="term" value="C:nucleus"/>
    <property type="evidence" value="ECO:0007669"/>
    <property type="project" value="UniProtKB-ARBA"/>
</dbReference>
<proteinExistence type="inferred from homology"/>
<dbReference type="AlphaFoldDB" id="B7FQA9"/>
<dbReference type="eggNOG" id="KOG1498">
    <property type="taxonomic scope" value="Eukaryota"/>
</dbReference>
<evidence type="ECO:0000256" key="1">
    <source>
        <dbReference type="ARBA" id="ARBA00006397"/>
    </source>
</evidence>
<dbReference type="RefSeq" id="XP_002176845.1">
    <property type="nucleotide sequence ID" value="XM_002176809.1"/>
</dbReference>
<dbReference type="Pfam" id="PF01399">
    <property type="entry name" value="PCI"/>
    <property type="match status" value="1"/>
</dbReference>
<dbReference type="OrthoDB" id="268763at2759"/>
<dbReference type="InterPro" id="IPR040896">
    <property type="entry name" value="RPN5_C"/>
</dbReference>
<evidence type="ECO:0000313" key="5">
    <source>
        <dbReference type="Proteomes" id="UP000000759"/>
    </source>
</evidence>
<dbReference type="InterPro" id="IPR054559">
    <property type="entry name" value="PSMD12-CSN4-like_N"/>
</dbReference>
<keyword evidence="2 4" id="KW-0647">Proteasome</keyword>
<dbReference type="STRING" id="556484.B7FQA9"/>
<accession>B7FQA9</accession>
<organism evidence="4 5">
    <name type="scientific">Phaeodactylum tricornutum (strain CCAP 1055/1)</name>
    <dbReference type="NCBI Taxonomy" id="556484"/>
    <lineage>
        <taxon>Eukaryota</taxon>
        <taxon>Sar</taxon>
        <taxon>Stramenopiles</taxon>
        <taxon>Ochrophyta</taxon>
        <taxon>Bacillariophyta</taxon>
        <taxon>Bacillariophyceae</taxon>
        <taxon>Bacillariophycidae</taxon>
        <taxon>Naviculales</taxon>
        <taxon>Phaeodactylaceae</taxon>
        <taxon>Phaeodactylum</taxon>
    </lineage>
</organism>
<dbReference type="InterPro" id="IPR036388">
    <property type="entry name" value="WH-like_DNA-bd_sf"/>
</dbReference>
<dbReference type="FunCoup" id="B7FQA9">
    <property type="interactions" value="609"/>
</dbReference>
<evidence type="ECO:0000259" key="3">
    <source>
        <dbReference type="PROSITE" id="PS50250"/>
    </source>
</evidence>
<dbReference type="SUPFAM" id="SSF46785">
    <property type="entry name" value="Winged helix' DNA-binding domain"/>
    <property type="match status" value="1"/>
</dbReference>
<dbReference type="EMBL" id="CM000605">
    <property type="protein sequence ID" value="EEC51308.1"/>
    <property type="molecule type" value="Genomic_DNA"/>
</dbReference>
<protein>
    <submittedName>
        <fullName evidence="4">Regulatory proteasome non-atpase subunit 5</fullName>
    </submittedName>
</protein>
<feature type="domain" description="PCI" evidence="3">
    <location>
        <begin position="253"/>
        <end position="423"/>
    </location>
</feature>
<dbReference type="PaxDb" id="2850-Phatr24865"/>
<dbReference type="PROSITE" id="PS50250">
    <property type="entry name" value="PCI"/>
    <property type="match status" value="1"/>
</dbReference>
<reference evidence="5" key="2">
    <citation type="submission" date="2008-08" db="EMBL/GenBank/DDBJ databases">
        <authorList>
            <consortium name="Diatom Consortium"/>
            <person name="Grigoriev I."/>
            <person name="Grimwood J."/>
            <person name="Kuo A."/>
            <person name="Otillar R.P."/>
            <person name="Salamov A."/>
            <person name="Detter J.C."/>
            <person name="Lindquist E."/>
            <person name="Shapiro H."/>
            <person name="Lucas S."/>
            <person name="Glavina del Rio T."/>
            <person name="Pitluck S."/>
            <person name="Rokhsar D."/>
            <person name="Bowler C."/>
        </authorList>
    </citation>
    <scope>GENOME REANNOTATION</scope>
    <source>
        <strain evidence="5">CCAP 1055/1</strain>
    </source>
</reference>
<comment type="similarity">
    <text evidence="1">Belongs to the proteasome subunit p55 family.</text>
</comment>
<sequence>MASEGASGAASGGQLQEKLDLSKETDAKIEQARTLVNAGQLPEALALLSALEKQCRVGNDNPSLVRVCEESLKLCRQVGDEDAMVDTIQSLVTRRSQKTSAVKALVQTALPWCVEEPFAPLPVSTDSEIAFRDRLVVVLRDVTDGKLFLERERAQLTRALATIKEQQGDISEAANVLQDVHVETYGSLSKKDKIEFILEQMRLTLAKKDFVRAAIVAGKVSKKNLAEENMKTYKVQFYTLMTIYHRHDKNALDLARDYHAIYLTPHILADGVKWREALQATVVFLALSPYDNEQQDMLNRIALEENLEKLPACKKTIDLLLKKEIINYPMTHQAELEALPVCHEGGEDLAAHWHEVFHRRIIQHNIRVVSVYYKRIHGARLAQLLQLEPARVEKEIASMVSEGSIYAKIDRPKDIVRFSQPKTAEAVLSDWASDIDKLLNLVETTTHLIDKENMTSS</sequence>
<dbReference type="SMART" id="SM00088">
    <property type="entry name" value="PINT"/>
    <property type="match status" value="1"/>
</dbReference>
<dbReference type="GeneID" id="7196815"/>